<protein>
    <recommendedName>
        <fullName evidence="1">AB hydrolase-1 domain-containing protein</fullName>
    </recommendedName>
</protein>
<reference evidence="2" key="1">
    <citation type="submission" date="2023-01" db="EMBL/GenBank/DDBJ databases">
        <title>Exophiala dermititidis isolated from Cystic Fibrosis Patient.</title>
        <authorList>
            <person name="Kurbessoian T."/>
            <person name="Crocker A."/>
            <person name="Murante D."/>
            <person name="Hogan D.A."/>
            <person name="Stajich J.E."/>
        </authorList>
    </citation>
    <scope>NUCLEOTIDE SEQUENCE</scope>
    <source>
        <strain evidence="2">Ex8</strain>
    </source>
</reference>
<evidence type="ECO:0000313" key="3">
    <source>
        <dbReference type="Proteomes" id="UP001161757"/>
    </source>
</evidence>
<evidence type="ECO:0000313" key="2">
    <source>
        <dbReference type="EMBL" id="KAJ8987164.1"/>
    </source>
</evidence>
<dbReference type="SUPFAM" id="SSF53474">
    <property type="entry name" value="alpha/beta-Hydrolases"/>
    <property type="match status" value="1"/>
</dbReference>
<feature type="domain" description="AB hydrolase-1" evidence="1">
    <location>
        <begin position="56"/>
        <end position="364"/>
    </location>
</feature>
<dbReference type="Proteomes" id="UP001161757">
    <property type="component" value="Unassembled WGS sequence"/>
</dbReference>
<dbReference type="InterPro" id="IPR000073">
    <property type="entry name" value="AB_hydrolase_1"/>
</dbReference>
<organism evidence="2 3">
    <name type="scientific">Exophiala dermatitidis</name>
    <name type="common">Black yeast-like fungus</name>
    <name type="synonym">Wangiella dermatitidis</name>
    <dbReference type="NCBI Taxonomy" id="5970"/>
    <lineage>
        <taxon>Eukaryota</taxon>
        <taxon>Fungi</taxon>
        <taxon>Dikarya</taxon>
        <taxon>Ascomycota</taxon>
        <taxon>Pezizomycotina</taxon>
        <taxon>Eurotiomycetes</taxon>
        <taxon>Chaetothyriomycetidae</taxon>
        <taxon>Chaetothyriales</taxon>
        <taxon>Herpotrichiellaceae</taxon>
        <taxon>Exophiala</taxon>
    </lineage>
</organism>
<evidence type="ECO:0000259" key="1">
    <source>
        <dbReference type="Pfam" id="PF12697"/>
    </source>
</evidence>
<sequence length="419" mass="47446">MSSFRIVEHTIPAQHIREWPRALAESQEDVLQLAVKQYIPKDNAHPRPGDVTIIGAHANGFPKELYEPLWDEIHARLRKSGIRIRSIWIADVAHQGHSSVLNEQLLGNDPSWFDHSRDLLHLINLKRHEMPRPLIGVGHSMGGAQLVNLAYMHPRLLTTLILIDPVIQKYSSVPPDVGPSPARLSTFRRDVWPSRQEAAKGFESSKFYQTWDPRVLDLWIRYGLRDMPTLIHPEDPPKVTLTTPLHQEVFTFLRPNYEGYGHNGKPVNRKTHPDLNPALPGIYPFYRAEGPQTFFRLPELRPSVLYVFGGKSDVGTPENCKAKMETTGVGVGGSGGAPAGRVKSVLFEDVGHLIAMEAVDRTADHASAWIASELEIWKRDEEEHNRVWQAKSLVEKQIVDEQWKKMIGGPLRKPKQTKL</sequence>
<dbReference type="AlphaFoldDB" id="A0AAN6IQ24"/>
<dbReference type="InterPro" id="IPR029058">
    <property type="entry name" value="AB_hydrolase_fold"/>
</dbReference>
<dbReference type="Gene3D" id="3.40.50.1820">
    <property type="entry name" value="alpha/beta hydrolase"/>
    <property type="match status" value="1"/>
</dbReference>
<accession>A0AAN6IQ24</accession>
<proteinExistence type="predicted"/>
<dbReference type="EMBL" id="JAJGCB010000027">
    <property type="protein sequence ID" value="KAJ8987164.1"/>
    <property type="molecule type" value="Genomic_DNA"/>
</dbReference>
<gene>
    <name evidence="2" type="ORF">HRR80_008726</name>
</gene>
<dbReference type="Pfam" id="PF12697">
    <property type="entry name" value="Abhydrolase_6"/>
    <property type="match status" value="1"/>
</dbReference>
<comment type="caution">
    <text evidence="2">The sequence shown here is derived from an EMBL/GenBank/DDBJ whole genome shotgun (WGS) entry which is preliminary data.</text>
</comment>
<name>A0AAN6IQ24_EXODE</name>